<reference evidence="1" key="1">
    <citation type="submission" date="2020-04" db="EMBL/GenBank/DDBJ databases">
        <authorList>
            <person name="Alioto T."/>
            <person name="Alioto T."/>
            <person name="Gomez Garrido J."/>
        </authorList>
    </citation>
    <scope>NUCLEOTIDE SEQUENCE</scope>
    <source>
        <strain evidence="1">A484AB</strain>
    </source>
</reference>
<dbReference type="Proteomes" id="UP001152795">
    <property type="component" value="Unassembled WGS sequence"/>
</dbReference>
<comment type="caution">
    <text evidence="1">The sequence shown here is derived from an EMBL/GenBank/DDBJ whole genome shotgun (WGS) entry which is preliminary data.</text>
</comment>
<evidence type="ECO:0000313" key="2">
    <source>
        <dbReference type="Proteomes" id="UP001152795"/>
    </source>
</evidence>
<protein>
    <submittedName>
        <fullName evidence="1">Uncharacterized protein</fullName>
    </submittedName>
</protein>
<gene>
    <name evidence="1" type="ORF">PACLA_8A065019</name>
</gene>
<proteinExistence type="predicted"/>
<accession>A0A6S7HJD5</accession>
<name>A0A6S7HJD5_PARCT</name>
<dbReference type="OrthoDB" id="5973377at2759"/>
<organism evidence="1 2">
    <name type="scientific">Paramuricea clavata</name>
    <name type="common">Red gorgonian</name>
    <name type="synonym">Violescent sea-whip</name>
    <dbReference type="NCBI Taxonomy" id="317549"/>
    <lineage>
        <taxon>Eukaryota</taxon>
        <taxon>Metazoa</taxon>
        <taxon>Cnidaria</taxon>
        <taxon>Anthozoa</taxon>
        <taxon>Octocorallia</taxon>
        <taxon>Malacalcyonacea</taxon>
        <taxon>Plexauridae</taxon>
        <taxon>Paramuricea</taxon>
    </lineage>
</organism>
<keyword evidence="2" id="KW-1185">Reference proteome</keyword>
<dbReference type="EMBL" id="CACRXK020004586">
    <property type="protein sequence ID" value="CAB4003280.1"/>
    <property type="molecule type" value="Genomic_DNA"/>
</dbReference>
<sequence length="183" mass="20806">MGKDEYRRVYKASSYTQKPGKKRAAHIKVANCPSPLLVPYHRLMAYIKSIDIGQLHSVHENLCNGLDECDKVNGCYRDIEDLLVKLAKFYLNHELPNDMKMLAFLAGSSLTVQLTFPLLQRQSKESLTKIGTFGVKVINAVEKFKKKIKHKNVSANSKRSNITFIAKQKNRQEFVPLVAELVD</sequence>
<dbReference type="AlphaFoldDB" id="A0A6S7HJD5"/>
<evidence type="ECO:0000313" key="1">
    <source>
        <dbReference type="EMBL" id="CAB4003280.1"/>
    </source>
</evidence>